<dbReference type="Proteomes" id="UP000528457">
    <property type="component" value="Unassembled WGS sequence"/>
</dbReference>
<keyword evidence="1" id="KW-0732">Signal</keyword>
<evidence type="ECO:0000313" key="4">
    <source>
        <dbReference type="Proteomes" id="UP000528457"/>
    </source>
</evidence>
<proteinExistence type="predicted"/>
<dbReference type="EMBL" id="JACHHT010000002">
    <property type="protein sequence ID" value="MBB6522395.1"/>
    <property type="molecule type" value="Genomic_DNA"/>
</dbReference>
<gene>
    <name evidence="3" type="ORF">HNR48_002680</name>
</gene>
<evidence type="ECO:0000259" key="2">
    <source>
        <dbReference type="Pfam" id="PF10988"/>
    </source>
</evidence>
<sequence>MKLRRCTKLAAIALAAVSLSACHIHLDLEGEDWAYESGRIKGSGNKSTQSIDIGDFEKLRLNSSADVTIRLGKSQQITLTTDDNLLNNVSFTIKGDTLVIGSDKSYSTRIGTKIDIEVPELEAVKVYGSGDIDVRGDEPMSDFAARIYGSGDINLDEMNVGGLQLEVNGSGDIVADGSAKDLKIKVNGSGDIDALNMEAKRAQARVNGSGDIVLNVSEELSAGVSGSGDIRYKGSPKVSVRDNGSGDVRSI</sequence>
<dbReference type="AlphaFoldDB" id="A0A7X0JU91"/>
<evidence type="ECO:0000313" key="3">
    <source>
        <dbReference type="EMBL" id="MBB6522395.1"/>
    </source>
</evidence>
<name>A0A7X0JU91_9GAMM</name>
<keyword evidence="4" id="KW-1185">Reference proteome</keyword>
<accession>A0A7X0JU91</accession>
<dbReference type="PANTHER" id="PTHR39200:SF1">
    <property type="entry name" value="AUTO-TRANSPORTER ADHESIN HEAD GIN DOMAIN-CONTAINING PROTEIN-RELATED"/>
    <property type="match status" value="1"/>
</dbReference>
<dbReference type="InParanoid" id="A0A7X0JU91"/>
<evidence type="ECO:0000256" key="1">
    <source>
        <dbReference type="SAM" id="SignalP"/>
    </source>
</evidence>
<feature type="chain" id="PRO_5031480560" description="Putative auto-transporter adhesin head GIN domain-containing protein" evidence="1">
    <location>
        <begin position="22"/>
        <end position="251"/>
    </location>
</feature>
<dbReference type="InterPro" id="IPR021255">
    <property type="entry name" value="DUF2807"/>
</dbReference>
<dbReference type="PROSITE" id="PS51257">
    <property type="entry name" value="PROKAR_LIPOPROTEIN"/>
    <property type="match status" value="1"/>
</dbReference>
<feature type="signal peptide" evidence="1">
    <location>
        <begin position="1"/>
        <end position="21"/>
    </location>
</feature>
<dbReference type="Pfam" id="PF10988">
    <property type="entry name" value="DUF2807"/>
    <property type="match status" value="1"/>
</dbReference>
<organism evidence="3 4">
    <name type="scientific">Pseudoteredinibacter isoporae</name>
    <dbReference type="NCBI Taxonomy" id="570281"/>
    <lineage>
        <taxon>Bacteria</taxon>
        <taxon>Pseudomonadati</taxon>
        <taxon>Pseudomonadota</taxon>
        <taxon>Gammaproteobacteria</taxon>
        <taxon>Cellvibrionales</taxon>
        <taxon>Cellvibrionaceae</taxon>
        <taxon>Pseudoteredinibacter</taxon>
    </lineage>
</organism>
<feature type="domain" description="Putative auto-transporter adhesin head GIN" evidence="2">
    <location>
        <begin position="55"/>
        <end position="236"/>
    </location>
</feature>
<protein>
    <recommendedName>
        <fullName evidence="2">Putative auto-transporter adhesin head GIN domain-containing protein</fullName>
    </recommendedName>
</protein>
<dbReference type="PANTHER" id="PTHR39200">
    <property type="entry name" value="HYPOTHETICAL EXPORTED PROTEIN"/>
    <property type="match status" value="1"/>
</dbReference>
<dbReference type="RefSeq" id="WP_166845963.1">
    <property type="nucleotide sequence ID" value="NZ_JAAONY010000002.1"/>
</dbReference>
<dbReference type="Gene3D" id="2.160.20.120">
    <property type="match status" value="1"/>
</dbReference>
<reference evidence="3 4" key="1">
    <citation type="submission" date="2020-08" db="EMBL/GenBank/DDBJ databases">
        <title>Genomic Encyclopedia of Type Strains, Phase IV (KMG-IV): sequencing the most valuable type-strain genomes for metagenomic binning, comparative biology and taxonomic classification.</title>
        <authorList>
            <person name="Goeker M."/>
        </authorList>
    </citation>
    <scope>NUCLEOTIDE SEQUENCE [LARGE SCALE GENOMIC DNA]</scope>
    <source>
        <strain evidence="3 4">DSM 22368</strain>
    </source>
</reference>
<comment type="caution">
    <text evidence="3">The sequence shown here is derived from an EMBL/GenBank/DDBJ whole genome shotgun (WGS) entry which is preliminary data.</text>
</comment>